<dbReference type="Proteomes" id="UP000233837">
    <property type="component" value="Unassembled WGS sequence"/>
</dbReference>
<dbReference type="InterPro" id="IPR016197">
    <property type="entry name" value="Chromo-like_dom_sf"/>
</dbReference>
<evidence type="ECO:0000313" key="2">
    <source>
        <dbReference type="EMBL" id="PKU79317.1"/>
    </source>
</evidence>
<dbReference type="SUPFAM" id="SSF54160">
    <property type="entry name" value="Chromo domain-like"/>
    <property type="match status" value="1"/>
</dbReference>
<feature type="domain" description="Tf2-1-like SH3-like" evidence="1">
    <location>
        <begin position="17"/>
        <end position="80"/>
    </location>
</feature>
<dbReference type="STRING" id="906689.A0A2I0WUJ1"/>
<dbReference type="PANTHER" id="PTHR46148">
    <property type="entry name" value="CHROMO DOMAIN-CONTAINING PROTEIN"/>
    <property type="match status" value="1"/>
</dbReference>
<organism evidence="2 3">
    <name type="scientific">Dendrobium catenatum</name>
    <dbReference type="NCBI Taxonomy" id="906689"/>
    <lineage>
        <taxon>Eukaryota</taxon>
        <taxon>Viridiplantae</taxon>
        <taxon>Streptophyta</taxon>
        <taxon>Embryophyta</taxon>
        <taxon>Tracheophyta</taxon>
        <taxon>Spermatophyta</taxon>
        <taxon>Magnoliopsida</taxon>
        <taxon>Liliopsida</taxon>
        <taxon>Asparagales</taxon>
        <taxon>Orchidaceae</taxon>
        <taxon>Epidendroideae</taxon>
        <taxon>Malaxideae</taxon>
        <taxon>Dendrobiinae</taxon>
        <taxon>Dendrobium</taxon>
    </lineage>
</organism>
<dbReference type="PANTHER" id="PTHR46148:SF52">
    <property type="entry name" value="OS04G0603800 PROTEIN"/>
    <property type="match status" value="1"/>
</dbReference>
<protein>
    <recommendedName>
        <fullName evidence="1">Tf2-1-like SH3-like domain-containing protein</fullName>
    </recommendedName>
</protein>
<name>A0A2I0WUJ1_9ASPA</name>
<sequence length="135" mass="15632">MKTKADAHRKDVTFEVGEMVYLKLRPYRQKTLASRRSEKLSPRYYGPFEIERKVGMVAYRLKLPPHSSIHPVFHASLLKKSIGDHTVTTPTIPRGLTEDMQLLLEPLQVMEVRKKNQGKREVLIAWKDLPTHEAT</sequence>
<gene>
    <name evidence="2" type="ORF">MA16_Dca000662</name>
</gene>
<reference evidence="2 3" key="1">
    <citation type="journal article" date="2016" name="Sci. Rep.">
        <title>The Dendrobium catenatum Lindl. genome sequence provides insights into polysaccharide synthase, floral development and adaptive evolution.</title>
        <authorList>
            <person name="Zhang G.Q."/>
            <person name="Xu Q."/>
            <person name="Bian C."/>
            <person name="Tsai W.C."/>
            <person name="Yeh C.M."/>
            <person name="Liu K.W."/>
            <person name="Yoshida K."/>
            <person name="Zhang L.S."/>
            <person name="Chang S.B."/>
            <person name="Chen F."/>
            <person name="Shi Y."/>
            <person name="Su Y.Y."/>
            <person name="Zhang Y.Q."/>
            <person name="Chen L.J."/>
            <person name="Yin Y."/>
            <person name="Lin M."/>
            <person name="Huang H."/>
            <person name="Deng H."/>
            <person name="Wang Z.W."/>
            <person name="Zhu S.L."/>
            <person name="Zhao X."/>
            <person name="Deng C."/>
            <person name="Niu S.C."/>
            <person name="Huang J."/>
            <person name="Wang M."/>
            <person name="Liu G.H."/>
            <person name="Yang H.J."/>
            <person name="Xiao X.J."/>
            <person name="Hsiao Y.Y."/>
            <person name="Wu W.L."/>
            <person name="Chen Y.Y."/>
            <person name="Mitsuda N."/>
            <person name="Ohme-Takagi M."/>
            <person name="Luo Y.B."/>
            <person name="Van de Peer Y."/>
            <person name="Liu Z.J."/>
        </authorList>
    </citation>
    <scope>NUCLEOTIDE SEQUENCE [LARGE SCALE GENOMIC DNA]</scope>
    <source>
        <tissue evidence="2">The whole plant</tissue>
    </source>
</reference>
<accession>A0A2I0WUJ1</accession>
<dbReference type="AlphaFoldDB" id="A0A2I0WUJ1"/>
<keyword evidence="3" id="KW-1185">Reference proteome</keyword>
<proteinExistence type="predicted"/>
<dbReference type="EMBL" id="KZ502442">
    <property type="protein sequence ID" value="PKU79317.1"/>
    <property type="molecule type" value="Genomic_DNA"/>
</dbReference>
<reference evidence="2 3" key="2">
    <citation type="journal article" date="2017" name="Nature">
        <title>The Apostasia genome and the evolution of orchids.</title>
        <authorList>
            <person name="Zhang G.Q."/>
            <person name="Liu K.W."/>
            <person name="Li Z."/>
            <person name="Lohaus R."/>
            <person name="Hsiao Y.Y."/>
            <person name="Niu S.C."/>
            <person name="Wang J.Y."/>
            <person name="Lin Y.C."/>
            <person name="Xu Q."/>
            <person name="Chen L.J."/>
            <person name="Yoshida K."/>
            <person name="Fujiwara S."/>
            <person name="Wang Z.W."/>
            <person name="Zhang Y.Q."/>
            <person name="Mitsuda N."/>
            <person name="Wang M."/>
            <person name="Liu G.H."/>
            <person name="Pecoraro L."/>
            <person name="Huang H.X."/>
            <person name="Xiao X.J."/>
            <person name="Lin M."/>
            <person name="Wu X.Y."/>
            <person name="Wu W.L."/>
            <person name="Chen Y.Y."/>
            <person name="Chang S.B."/>
            <person name="Sakamoto S."/>
            <person name="Ohme-Takagi M."/>
            <person name="Yagi M."/>
            <person name="Zeng S.J."/>
            <person name="Shen C.Y."/>
            <person name="Yeh C.M."/>
            <person name="Luo Y.B."/>
            <person name="Tsai W.C."/>
            <person name="Van de Peer Y."/>
            <person name="Liu Z.J."/>
        </authorList>
    </citation>
    <scope>NUCLEOTIDE SEQUENCE [LARGE SCALE GENOMIC DNA]</scope>
    <source>
        <tissue evidence="2">The whole plant</tissue>
    </source>
</reference>
<dbReference type="InterPro" id="IPR056924">
    <property type="entry name" value="SH3_Tf2-1"/>
</dbReference>
<evidence type="ECO:0000313" key="3">
    <source>
        <dbReference type="Proteomes" id="UP000233837"/>
    </source>
</evidence>
<dbReference type="Pfam" id="PF24626">
    <property type="entry name" value="SH3_Tf2-1"/>
    <property type="match status" value="1"/>
</dbReference>
<evidence type="ECO:0000259" key="1">
    <source>
        <dbReference type="Pfam" id="PF24626"/>
    </source>
</evidence>